<feature type="compositionally biased region" description="Polar residues" evidence="1">
    <location>
        <begin position="17"/>
        <end position="27"/>
    </location>
</feature>
<gene>
    <name evidence="2" type="ORF">EFB08_09605</name>
</gene>
<evidence type="ECO:0000313" key="3">
    <source>
        <dbReference type="Proteomes" id="UP000272117"/>
    </source>
</evidence>
<proteinExistence type="predicted"/>
<protein>
    <submittedName>
        <fullName evidence="2">Uncharacterized protein</fullName>
    </submittedName>
</protein>
<sequence length="155" mass="17684">MGLLSCSTEQPKENNTVKDNAVLSQEVITEKDTTNSQPAEKLEVSPQETEETRQLKNIATSFHRWYIKNVNNPDPKTPIEVKIVEGIAGKSKVEYESYFEQVRKLPTVSEKFIQQEKQRISGCAEYMGKVDWSVYREADAYEYDKYCTGSTITTG</sequence>
<dbReference type="EMBL" id="RJJD01000005">
    <property type="protein sequence ID" value="RNI26744.1"/>
    <property type="molecule type" value="Genomic_DNA"/>
</dbReference>
<feature type="region of interest" description="Disordered" evidence="1">
    <location>
        <begin position="1"/>
        <end position="52"/>
    </location>
</feature>
<dbReference type="Proteomes" id="UP000272117">
    <property type="component" value="Unassembled WGS sequence"/>
</dbReference>
<accession>A0A3M9MMI0</accession>
<comment type="caution">
    <text evidence="2">The sequence shown here is derived from an EMBL/GenBank/DDBJ whole genome shotgun (WGS) entry which is preliminary data.</text>
</comment>
<name>A0A3M9MMI0_9BACT</name>
<dbReference type="AlphaFoldDB" id="A0A3M9MMI0"/>
<evidence type="ECO:0000256" key="1">
    <source>
        <dbReference type="SAM" id="MobiDB-lite"/>
    </source>
</evidence>
<reference evidence="2 3" key="1">
    <citation type="submission" date="2018-11" db="EMBL/GenBank/DDBJ databases">
        <title>Rufibacter latericius sp. nov., isolated from water in Baiyang Lake.</title>
        <authorList>
            <person name="Yang Y."/>
        </authorList>
    </citation>
    <scope>NUCLEOTIDE SEQUENCE [LARGE SCALE GENOMIC DNA]</scope>
    <source>
        <strain evidence="2 3">R-22-1c-1</strain>
    </source>
</reference>
<organism evidence="2 3">
    <name type="scientific">Rufibacter latericius</name>
    <dbReference type="NCBI Taxonomy" id="2487040"/>
    <lineage>
        <taxon>Bacteria</taxon>
        <taxon>Pseudomonadati</taxon>
        <taxon>Bacteroidota</taxon>
        <taxon>Cytophagia</taxon>
        <taxon>Cytophagales</taxon>
        <taxon>Hymenobacteraceae</taxon>
        <taxon>Rufibacter</taxon>
    </lineage>
</organism>
<evidence type="ECO:0000313" key="2">
    <source>
        <dbReference type="EMBL" id="RNI26744.1"/>
    </source>
</evidence>
<keyword evidence="3" id="KW-1185">Reference proteome</keyword>